<dbReference type="EMBL" id="NRSG01000134">
    <property type="protein sequence ID" value="MBK1659934.1"/>
    <property type="molecule type" value="Genomic_DNA"/>
</dbReference>
<dbReference type="RefSeq" id="WP_133220832.1">
    <property type="nucleotide sequence ID" value="NZ_NRSG01000134.1"/>
</dbReference>
<sequence>MLTRNQRTTLVFQRPFVLKGLDRPQPAGTYDIETEEELLQGLSFPAYRRVSTTMTRRVAAPGAVLEVQLVDPAELEKALAADQAEGAKAPVP</sequence>
<protein>
    <submittedName>
        <fullName evidence="1">Uncharacterized protein</fullName>
    </submittedName>
</protein>
<organism evidence="1 2">
    <name type="scientific">Paracraurococcus ruber</name>
    <dbReference type="NCBI Taxonomy" id="77675"/>
    <lineage>
        <taxon>Bacteria</taxon>
        <taxon>Pseudomonadati</taxon>
        <taxon>Pseudomonadota</taxon>
        <taxon>Alphaproteobacteria</taxon>
        <taxon>Acetobacterales</taxon>
        <taxon>Roseomonadaceae</taxon>
        <taxon>Paracraurococcus</taxon>
    </lineage>
</organism>
<gene>
    <name evidence="1" type="ORF">CKO45_17020</name>
</gene>
<accession>A0ABS1CZQ5</accession>
<name>A0ABS1CZQ5_9PROT</name>
<evidence type="ECO:0000313" key="1">
    <source>
        <dbReference type="EMBL" id="MBK1659934.1"/>
    </source>
</evidence>
<proteinExistence type="predicted"/>
<comment type="caution">
    <text evidence="1">The sequence shown here is derived from an EMBL/GenBank/DDBJ whole genome shotgun (WGS) entry which is preliminary data.</text>
</comment>
<evidence type="ECO:0000313" key="2">
    <source>
        <dbReference type="Proteomes" id="UP000697995"/>
    </source>
</evidence>
<dbReference type="Proteomes" id="UP000697995">
    <property type="component" value="Unassembled WGS sequence"/>
</dbReference>
<keyword evidence="2" id="KW-1185">Reference proteome</keyword>
<reference evidence="1 2" key="1">
    <citation type="journal article" date="2020" name="Microorganisms">
        <title>Osmotic Adaptation and Compatible Solute Biosynthesis of Phototrophic Bacteria as Revealed from Genome Analyses.</title>
        <authorList>
            <person name="Imhoff J.F."/>
            <person name="Rahn T."/>
            <person name="Kunzel S."/>
            <person name="Keller A."/>
            <person name="Neulinger S.C."/>
        </authorList>
    </citation>
    <scope>NUCLEOTIDE SEQUENCE [LARGE SCALE GENOMIC DNA]</scope>
    <source>
        <strain evidence="1 2">DSM 15382</strain>
    </source>
</reference>